<dbReference type="Proteomes" id="UP000698963">
    <property type="component" value="Unassembled WGS sequence"/>
</dbReference>
<keyword evidence="1" id="KW-0812">Transmembrane</keyword>
<evidence type="ECO:0008006" key="4">
    <source>
        <dbReference type="Google" id="ProtNLM"/>
    </source>
</evidence>
<comment type="caution">
    <text evidence="2">The sequence shown here is derived from an EMBL/GenBank/DDBJ whole genome shotgun (WGS) entry which is preliminary data.</text>
</comment>
<reference evidence="2" key="1">
    <citation type="journal article" date="2021" name="PeerJ">
        <title>Extensive microbial diversity within the chicken gut microbiome revealed by metagenomics and culture.</title>
        <authorList>
            <person name="Gilroy R."/>
            <person name="Ravi A."/>
            <person name="Getino M."/>
            <person name="Pursley I."/>
            <person name="Horton D.L."/>
            <person name="Alikhan N.F."/>
            <person name="Baker D."/>
            <person name="Gharbi K."/>
            <person name="Hall N."/>
            <person name="Watson M."/>
            <person name="Adriaenssens E.M."/>
            <person name="Foster-Nyarko E."/>
            <person name="Jarju S."/>
            <person name="Secka A."/>
            <person name="Antonio M."/>
            <person name="Oren A."/>
            <person name="Chaudhuri R.R."/>
            <person name="La Ragione R."/>
            <person name="Hildebrand F."/>
            <person name="Pallen M.J."/>
        </authorList>
    </citation>
    <scope>NUCLEOTIDE SEQUENCE</scope>
    <source>
        <strain evidence="2">ChiGjej2B2-19336</strain>
    </source>
</reference>
<dbReference type="RefSeq" id="WP_304120481.1">
    <property type="nucleotide sequence ID" value="NZ_DYZA01000024.1"/>
</dbReference>
<evidence type="ECO:0000313" key="2">
    <source>
        <dbReference type="EMBL" id="HJD96275.1"/>
    </source>
</evidence>
<proteinExistence type="predicted"/>
<keyword evidence="1" id="KW-0472">Membrane</keyword>
<gene>
    <name evidence="2" type="ORF">K8W16_01325</name>
</gene>
<name>A0A921DQA4_9BACT</name>
<organism evidence="2 3">
    <name type="scientific">Mailhella massiliensis</name>
    <dbReference type="NCBI Taxonomy" id="1903261"/>
    <lineage>
        <taxon>Bacteria</taxon>
        <taxon>Pseudomonadati</taxon>
        <taxon>Thermodesulfobacteriota</taxon>
        <taxon>Desulfovibrionia</taxon>
        <taxon>Desulfovibrionales</taxon>
        <taxon>Desulfovibrionaceae</taxon>
        <taxon>Mailhella</taxon>
    </lineage>
</organism>
<protein>
    <recommendedName>
        <fullName evidence="4">Cell division protein FtsL</fullName>
    </recommendedName>
</protein>
<keyword evidence="1" id="KW-1133">Transmembrane helix</keyword>
<dbReference type="AlphaFoldDB" id="A0A921DQA4"/>
<reference evidence="2" key="2">
    <citation type="submission" date="2021-09" db="EMBL/GenBank/DDBJ databases">
        <authorList>
            <person name="Gilroy R."/>
        </authorList>
    </citation>
    <scope>NUCLEOTIDE SEQUENCE</scope>
    <source>
        <strain evidence="2">ChiGjej2B2-19336</strain>
    </source>
</reference>
<evidence type="ECO:0000313" key="3">
    <source>
        <dbReference type="Proteomes" id="UP000698963"/>
    </source>
</evidence>
<accession>A0A921DQA4</accession>
<sequence>MNSHTATLGSGGWFLMLIVSILFSLIMGVALTWLSIDRSDTAYTIQKMQRQTDSARAHVAKLEVERDSLLSPYVLGKTAEQLGMSMADPGQIRRIKAGRNQ</sequence>
<feature type="transmembrane region" description="Helical" evidence="1">
    <location>
        <begin position="12"/>
        <end position="36"/>
    </location>
</feature>
<dbReference type="EMBL" id="DYZA01000024">
    <property type="protein sequence ID" value="HJD96275.1"/>
    <property type="molecule type" value="Genomic_DNA"/>
</dbReference>
<evidence type="ECO:0000256" key="1">
    <source>
        <dbReference type="SAM" id="Phobius"/>
    </source>
</evidence>